<protein>
    <submittedName>
        <fullName evidence="2">Uncharacterized protein</fullName>
    </submittedName>
</protein>
<proteinExistence type="predicted"/>
<keyword evidence="1" id="KW-1133">Transmembrane helix</keyword>
<reference evidence="2 3" key="1">
    <citation type="journal article" date="2016" name="Nat. Commun.">
        <title>Thousands of microbial genomes shed light on interconnected biogeochemical processes in an aquifer system.</title>
        <authorList>
            <person name="Anantharaman K."/>
            <person name="Brown C.T."/>
            <person name="Hug L.A."/>
            <person name="Sharon I."/>
            <person name="Castelle C.J."/>
            <person name="Probst A.J."/>
            <person name="Thomas B.C."/>
            <person name="Singh A."/>
            <person name="Wilkins M.J."/>
            <person name="Karaoz U."/>
            <person name="Brodie E.L."/>
            <person name="Williams K.H."/>
            <person name="Hubbard S.S."/>
            <person name="Banfield J.F."/>
        </authorList>
    </citation>
    <scope>NUCLEOTIDE SEQUENCE [LARGE SCALE GENOMIC DNA]</scope>
</reference>
<keyword evidence="1" id="KW-0472">Membrane</keyword>
<name>A0A1G2EQ88_9BACT</name>
<feature type="transmembrane region" description="Helical" evidence="1">
    <location>
        <begin position="82"/>
        <end position="100"/>
    </location>
</feature>
<dbReference type="EMBL" id="MHMN01000038">
    <property type="protein sequence ID" value="OGZ27966.1"/>
    <property type="molecule type" value="Genomic_DNA"/>
</dbReference>
<gene>
    <name evidence="2" type="ORF">A2427_00500</name>
</gene>
<organism evidence="2 3">
    <name type="scientific">Candidatus Nealsonbacteria bacterium RIFOXYC1_FULL_40_7</name>
    <dbReference type="NCBI Taxonomy" id="1801678"/>
    <lineage>
        <taxon>Bacteria</taxon>
        <taxon>Candidatus Nealsoniibacteriota</taxon>
    </lineage>
</organism>
<keyword evidence="1" id="KW-0812">Transmembrane</keyword>
<sequence length="114" mass="13281">MADMKSEREQVKESPRYINFPKSFRDLTKELSKAYSVSDDIYSQKASILRSEDGIVPNWSLRKTEQAPIGNFIKISFKVKNFISLLTYPILFFSLSPHLFNPKAKMTYNYHHGN</sequence>
<evidence type="ECO:0000313" key="2">
    <source>
        <dbReference type="EMBL" id="OGZ27966.1"/>
    </source>
</evidence>
<accession>A0A1G2EQ88</accession>
<dbReference type="Proteomes" id="UP000176326">
    <property type="component" value="Unassembled WGS sequence"/>
</dbReference>
<evidence type="ECO:0000313" key="3">
    <source>
        <dbReference type="Proteomes" id="UP000176326"/>
    </source>
</evidence>
<dbReference type="AlphaFoldDB" id="A0A1G2EQ88"/>
<evidence type="ECO:0000256" key="1">
    <source>
        <dbReference type="SAM" id="Phobius"/>
    </source>
</evidence>
<comment type="caution">
    <text evidence="2">The sequence shown here is derived from an EMBL/GenBank/DDBJ whole genome shotgun (WGS) entry which is preliminary data.</text>
</comment>